<feature type="transmembrane region" description="Helical" evidence="7">
    <location>
        <begin position="121"/>
        <end position="144"/>
    </location>
</feature>
<proteinExistence type="predicted"/>
<dbReference type="CDD" id="cd17476">
    <property type="entry name" value="MFS_Amf1_MDR_like"/>
    <property type="match status" value="1"/>
</dbReference>
<protein>
    <recommendedName>
        <fullName evidence="8">Major facilitator superfamily (MFS) profile domain-containing protein</fullName>
    </recommendedName>
</protein>
<feature type="region of interest" description="Disordered" evidence="6">
    <location>
        <begin position="45"/>
        <end position="75"/>
    </location>
</feature>
<keyword evidence="5" id="KW-0325">Glycoprotein</keyword>
<dbReference type="Pfam" id="PF07690">
    <property type="entry name" value="MFS_1"/>
    <property type="match status" value="1"/>
</dbReference>
<evidence type="ECO:0000256" key="4">
    <source>
        <dbReference type="ARBA" id="ARBA00023136"/>
    </source>
</evidence>
<feature type="compositionally biased region" description="Polar residues" evidence="6">
    <location>
        <begin position="45"/>
        <end position="59"/>
    </location>
</feature>
<keyword evidence="3 7" id="KW-1133">Transmembrane helix</keyword>
<feature type="transmembrane region" description="Helical" evidence="7">
    <location>
        <begin position="210"/>
        <end position="229"/>
    </location>
</feature>
<feature type="transmembrane region" description="Helical" evidence="7">
    <location>
        <begin position="282"/>
        <end position="303"/>
    </location>
</feature>
<dbReference type="SUPFAM" id="SSF103473">
    <property type="entry name" value="MFS general substrate transporter"/>
    <property type="match status" value="1"/>
</dbReference>
<feature type="domain" description="Major facilitator superfamily (MFS) profile" evidence="8">
    <location>
        <begin position="86"/>
        <end position="551"/>
    </location>
</feature>
<evidence type="ECO:0000256" key="2">
    <source>
        <dbReference type="ARBA" id="ARBA00022692"/>
    </source>
</evidence>
<feature type="transmembrane region" description="Helical" evidence="7">
    <location>
        <begin position="84"/>
        <end position="109"/>
    </location>
</feature>
<dbReference type="AlphaFoldDB" id="A0A0N8H5S3"/>
<comment type="subcellular location">
    <subcellularLocation>
        <location evidence="1">Membrane</location>
        <topology evidence="1">Multi-pass membrane protein</topology>
    </subcellularLocation>
</comment>
<dbReference type="PROSITE" id="PS50850">
    <property type="entry name" value="MFS"/>
    <property type="match status" value="1"/>
</dbReference>
<dbReference type="Gene3D" id="1.20.1250.20">
    <property type="entry name" value="MFS general substrate transporter like domains"/>
    <property type="match status" value="1"/>
</dbReference>
<dbReference type="PANTHER" id="PTHR42718">
    <property type="entry name" value="MAJOR FACILITATOR SUPERFAMILY MULTIDRUG TRANSPORTER MFSC"/>
    <property type="match status" value="1"/>
</dbReference>
<organism evidence="9 10">
    <name type="scientific">Neonectria ditissima</name>
    <dbReference type="NCBI Taxonomy" id="78410"/>
    <lineage>
        <taxon>Eukaryota</taxon>
        <taxon>Fungi</taxon>
        <taxon>Dikarya</taxon>
        <taxon>Ascomycota</taxon>
        <taxon>Pezizomycotina</taxon>
        <taxon>Sordariomycetes</taxon>
        <taxon>Hypocreomycetidae</taxon>
        <taxon>Hypocreales</taxon>
        <taxon>Nectriaceae</taxon>
        <taxon>Neonectria</taxon>
    </lineage>
</organism>
<evidence type="ECO:0000256" key="5">
    <source>
        <dbReference type="ARBA" id="ARBA00023180"/>
    </source>
</evidence>
<accession>A0A0N8H5S3</accession>
<feature type="transmembrane region" description="Helical" evidence="7">
    <location>
        <begin position="394"/>
        <end position="412"/>
    </location>
</feature>
<feature type="transmembrane region" description="Helical" evidence="7">
    <location>
        <begin position="419"/>
        <end position="438"/>
    </location>
</feature>
<evidence type="ECO:0000256" key="3">
    <source>
        <dbReference type="ARBA" id="ARBA00022989"/>
    </source>
</evidence>
<name>A0A0N8H5S3_9HYPO</name>
<keyword evidence="2 7" id="KW-0812">Transmembrane</keyword>
<dbReference type="GO" id="GO:0022857">
    <property type="term" value="F:transmembrane transporter activity"/>
    <property type="evidence" value="ECO:0007669"/>
    <property type="project" value="InterPro"/>
</dbReference>
<feature type="transmembrane region" description="Helical" evidence="7">
    <location>
        <begin position="353"/>
        <end position="374"/>
    </location>
</feature>
<evidence type="ECO:0000256" key="1">
    <source>
        <dbReference type="ARBA" id="ARBA00004141"/>
    </source>
</evidence>
<feature type="transmembrane region" description="Helical" evidence="7">
    <location>
        <begin position="315"/>
        <end position="332"/>
    </location>
</feature>
<evidence type="ECO:0000256" key="6">
    <source>
        <dbReference type="SAM" id="MobiDB-lite"/>
    </source>
</evidence>
<feature type="transmembrane region" description="Helical" evidence="7">
    <location>
        <begin position="151"/>
        <end position="170"/>
    </location>
</feature>
<sequence>MHRSQNHIAGGGGSVTSLHPAIVVPLQSLAPGVKTRGVVYNDPDTISTHARSATPTSDAPYSIRHTPSESAAPETAGFSTPRRVAVIVTLAGISFLNTMGSGILIAALPRIADELGLTESLILWPAAVYALAAGCLLLIFGAVADVVGSKLMWLTGSYLFMAFTLGVGLARTGIQLILLRTLLGASISMCLPTAVSLIANTFPKGSWRNVAFAMNGMGSPLGYALGLVLGGIFTDTIGWRWAYYMSAIINFCLSTCAIWSLPSVPTKGDRAWTARLAHEIDWVGAFTMSVALGMLLYVLAMVSSSYKRLDNPANIALLSVSLALLVAFPFWMDRQVKLGRPALIPNSLWRNSSFTSVCIAVFLCWASLNGIEYFTTLYFQKIQGLSALQSSLRFLPHVIMGVAVNIITALVISRVKVRTLAVVSAMITMIAAPLMATVDIGENYWLAPFWAMFLSPVNPDVLFTVSNLVISDAYPLEMQSLAGGVFNEVAQFGNSVGLAVTAAIAASVTEQSGVKEHELALMRGYRAAFWSIFSSCAIVTVVLWFGLRKGGIVGKKED</sequence>
<dbReference type="InterPro" id="IPR020846">
    <property type="entry name" value="MFS_dom"/>
</dbReference>
<dbReference type="Gene3D" id="1.20.1720.10">
    <property type="entry name" value="Multidrug resistance protein D"/>
    <property type="match status" value="1"/>
</dbReference>
<evidence type="ECO:0000313" key="9">
    <source>
        <dbReference type="EMBL" id="KPM36972.1"/>
    </source>
</evidence>
<evidence type="ECO:0000259" key="8">
    <source>
        <dbReference type="PROSITE" id="PS50850"/>
    </source>
</evidence>
<feature type="transmembrane region" description="Helical" evidence="7">
    <location>
        <begin position="527"/>
        <end position="547"/>
    </location>
</feature>
<comment type="caution">
    <text evidence="9">The sequence shown here is derived from an EMBL/GenBank/DDBJ whole genome shotgun (WGS) entry which is preliminary data.</text>
</comment>
<dbReference type="GO" id="GO:0016020">
    <property type="term" value="C:membrane"/>
    <property type="evidence" value="ECO:0007669"/>
    <property type="project" value="UniProtKB-SubCell"/>
</dbReference>
<dbReference type="InterPro" id="IPR011701">
    <property type="entry name" value="MFS"/>
</dbReference>
<keyword evidence="4 7" id="KW-0472">Membrane</keyword>
<keyword evidence="10" id="KW-1185">Reference proteome</keyword>
<gene>
    <name evidence="9" type="ORF">AK830_g9583</name>
</gene>
<dbReference type="InterPro" id="IPR036259">
    <property type="entry name" value="MFS_trans_sf"/>
</dbReference>
<reference evidence="9 10" key="1">
    <citation type="submission" date="2015-09" db="EMBL/GenBank/DDBJ databases">
        <title>Draft genome of a European isolate of the apple canker pathogen Neonectria ditissima.</title>
        <authorList>
            <person name="Gomez-Cortecero A."/>
            <person name="Harrison R.J."/>
            <person name="Armitage A.D."/>
        </authorList>
    </citation>
    <scope>NUCLEOTIDE SEQUENCE [LARGE SCALE GENOMIC DNA]</scope>
    <source>
        <strain evidence="9 10">R09/05</strain>
    </source>
</reference>
<dbReference type="OrthoDB" id="2130629at2759"/>
<feature type="transmembrane region" description="Helical" evidence="7">
    <location>
        <begin position="241"/>
        <end position="261"/>
    </location>
</feature>
<evidence type="ECO:0000256" key="7">
    <source>
        <dbReference type="SAM" id="Phobius"/>
    </source>
</evidence>
<dbReference type="EMBL" id="LKCW01000182">
    <property type="protein sequence ID" value="KPM36972.1"/>
    <property type="molecule type" value="Genomic_DNA"/>
</dbReference>
<dbReference type="Proteomes" id="UP000050424">
    <property type="component" value="Unassembled WGS sequence"/>
</dbReference>
<evidence type="ECO:0000313" key="10">
    <source>
        <dbReference type="Proteomes" id="UP000050424"/>
    </source>
</evidence>
<feature type="transmembrane region" description="Helical" evidence="7">
    <location>
        <begin position="176"/>
        <end position="198"/>
    </location>
</feature>
<dbReference type="PANTHER" id="PTHR42718:SF10">
    <property type="entry name" value="TRANSPORTER, PUTATIVE (AFU_ORTHOLOGUE AFUA_8G06760)-RELATED"/>
    <property type="match status" value="1"/>
</dbReference>